<organism evidence="1 2">
    <name type="scientific">Bacillus nitratireducens</name>
    <dbReference type="NCBI Taxonomy" id="2026193"/>
    <lineage>
        <taxon>Bacteria</taxon>
        <taxon>Bacillati</taxon>
        <taxon>Bacillota</taxon>
        <taxon>Bacilli</taxon>
        <taxon>Bacillales</taxon>
        <taxon>Bacillaceae</taxon>
        <taxon>Bacillus</taxon>
        <taxon>Bacillus cereus group</taxon>
    </lineage>
</organism>
<evidence type="ECO:0000313" key="1">
    <source>
        <dbReference type="EMBL" id="MED4679098.1"/>
    </source>
</evidence>
<dbReference type="EMBL" id="JARTIK010000014">
    <property type="protein sequence ID" value="MED4679098.1"/>
    <property type="molecule type" value="Genomic_DNA"/>
</dbReference>
<dbReference type="Proteomes" id="UP001336122">
    <property type="component" value="Unassembled WGS sequence"/>
</dbReference>
<protein>
    <submittedName>
        <fullName evidence="1">Uncharacterized protein</fullName>
    </submittedName>
</protein>
<accession>A0ABU6PCR9</accession>
<comment type="caution">
    <text evidence="1">The sequence shown here is derived from an EMBL/GenBank/DDBJ whole genome shotgun (WGS) entry which is preliminary data.</text>
</comment>
<keyword evidence="2" id="KW-1185">Reference proteome</keyword>
<reference evidence="1 2" key="1">
    <citation type="submission" date="2023-03" db="EMBL/GenBank/DDBJ databases">
        <title>Bacillus Genome Sequencing.</title>
        <authorList>
            <person name="Dunlap C."/>
        </authorList>
    </citation>
    <scope>NUCLEOTIDE SEQUENCE [LARGE SCALE GENOMIC DNA]</scope>
    <source>
        <strain evidence="1 2">NRS-319</strain>
    </source>
</reference>
<sequence>MENYLKEKHRREKLEQIFNRTIKGESYFQCDSFKWKNIVFRHYNKIKRKEMSVEQLVLIIQKEGIHFTQHPSLMKYPLIDFLIHIAKTCKETIEI</sequence>
<evidence type="ECO:0000313" key="2">
    <source>
        <dbReference type="Proteomes" id="UP001336122"/>
    </source>
</evidence>
<proteinExistence type="predicted"/>
<name>A0ABU6PCR9_9BACI</name>
<gene>
    <name evidence="1" type="ORF">P9485_14795</name>
</gene>
<dbReference type="RefSeq" id="WP_098218852.1">
    <property type="nucleotide sequence ID" value="NZ_JARTIK010000014.1"/>
</dbReference>